<dbReference type="RefSeq" id="WP_270681536.1">
    <property type="nucleotide sequence ID" value="NZ_JAQFWP010000121.1"/>
</dbReference>
<dbReference type="Proteomes" id="UP001165685">
    <property type="component" value="Unassembled WGS sequence"/>
</dbReference>
<sequence length="75" mass="8275">MDAREELGRRLEAGELSEAAAERALAAAEDVEALLSAEQWGEAEREETLAWIDSWQVSDEALTDAYRSFGMEPSS</sequence>
<evidence type="ECO:0000313" key="2">
    <source>
        <dbReference type="Proteomes" id="UP001165685"/>
    </source>
</evidence>
<comment type="caution">
    <text evidence="1">The sequence shown here is derived from an EMBL/GenBank/DDBJ whole genome shotgun (WGS) entry which is preliminary data.</text>
</comment>
<keyword evidence="2" id="KW-1185">Reference proteome</keyword>
<dbReference type="EMBL" id="JAQFWP010000121">
    <property type="protein sequence ID" value="MDA2808951.1"/>
    <property type="molecule type" value="Genomic_DNA"/>
</dbReference>
<proteinExistence type="predicted"/>
<protein>
    <recommendedName>
        <fullName evidence="3">Antitoxin VbhA domain-containing protein</fullName>
    </recommendedName>
</protein>
<name>A0ABT4TW81_9ACTN</name>
<reference evidence="1" key="1">
    <citation type="submission" date="2023-01" db="EMBL/GenBank/DDBJ databases">
        <title>Draft genome sequence of Nocardiopsis sp. LSu2-4 isolated from halophytes.</title>
        <authorList>
            <person name="Duangmal K."/>
            <person name="Chantavorakit T."/>
        </authorList>
    </citation>
    <scope>NUCLEOTIDE SEQUENCE</scope>
    <source>
        <strain evidence="1">LSu2-4</strain>
    </source>
</reference>
<gene>
    <name evidence="1" type="ORF">O4U47_30885</name>
</gene>
<accession>A0ABT4TW81</accession>
<evidence type="ECO:0000313" key="1">
    <source>
        <dbReference type="EMBL" id="MDA2808951.1"/>
    </source>
</evidence>
<organism evidence="1 2">
    <name type="scientific">Nocardiopsis suaedae</name>
    <dbReference type="NCBI Taxonomy" id="3018444"/>
    <lineage>
        <taxon>Bacteria</taxon>
        <taxon>Bacillati</taxon>
        <taxon>Actinomycetota</taxon>
        <taxon>Actinomycetes</taxon>
        <taxon>Streptosporangiales</taxon>
        <taxon>Nocardiopsidaceae</taxon>
        <taxon>Nocardiopsis</taxon>
    </lineage>
</organism>
<evidence type="ECO:0008006" key="3">
    <source>
        <dbReference type="Google" id="ProtNLM"/>
    </source>
</evidence>